<dbReference type="Pfam" id="PF00078">
    <property type="entry name" value="RVT_1"/>
    <property type="match status" value="1"/>
</dbReference>
<dbReference type="EMBL" id="BGPR01006877">
    <property type="protein sequence ID" value="GBN22539.1"/>
    <property type="molecule type" value="Genomic_DNA"/>
</dbReference>
<dbReference type="AlphaFoldDB" id="A0A4Y2M792"/>
<reference evidence="2 3" key="1">
    <citation type="journal article" date="2019" name="Sci. Rep.">
        <title>Orb-weaving spider Araneus ventricosus genome elucidates the spidroin gene catalogue.</title>
        <authorList>
            <person name="Kono N."/>
            <person name="Nakamura H."/>
            <person name="Ohtoshi R."/>
            <person name="Moran D.A.P."/>
            <person name="Shinohara A."/>
            <person name="Yoshida Y."/>
            <person name="Fujiwara M."/>
            <person name="Mori M."/>
            <person name="Tomita M."/>
            <person name="Arakawa K."/>
        </authorList>
    </citation>
    <scope>NUCLEOTIDE SEQUENCE [LARGE SCALE GENOMIC DNA]</scope>
</reference>
<feature type="domain" description="Reverse transcriptase" evidence="1">
    <location>
        <begin position="1"/>
        <end position="135"/>
    </location>
</feature>
<accession>A0A4Y2M792</accession>
<sequence>MIDKIRTGNCPSNIQHLFESLLEERKIVKKQTKAQKTQKRCCPQGSCSGPALWNLVTDEALWATYPENTCIQAFADDFIVVAAAESERVLGKLATEALNIFKDWSDRHGLSILVENTRFLQVCNLKRGPFHLFGR</sequence>
<organism evidence="2 3">
    <name type="scientific">Araneus ventricosus</name>
    <name type="common">Orbweaver spider</name>
    <name type="synonym">Epeira ventricosa</name>
    <dbReference type="NCBI Taxonomy" id="182803"/>
    <lineage>
        <taxon>Eukaryota</taxon>
        <taxon>Metazoa</taxon>
        <taxon>Ecdysozoa</taxon>
        <taxon>Arthropoda</taxon>
        <taxon>Chelicerata</taxon>
        <taxon>Arachnida</taxon>
        <taxon>Araneae</taxon>
        <taxon>Araneomorphae</taxon>
        <taxon>Entelegynae</taxon>
        <taxon>Araneoidea</taxon>
        <taxon>Araneidae</taxon>
        <taxon>Araneus</taxon>
    </lineage>
</organism>
<evidence type="ECO:0000313" key="2">
    <source>
        <dbReference type="EMBL" id="GBN22539.1"/>
    </source>
</evidence>
<evidence type="ECO:0000313" key="3">
    <source>
        <dbReference type="Proteomes" id="UP000499080"/>
    </source>
</evidence>
<comment type="caution">
    <text evidence="2">The sequence shown here is derived from an EMBL/GenBank/DDBJ whole genome shotgun (WGS) entry which is preliminary data.</text>
</comment>
<gene>
    <name evidence="2" type="ORF">AVEN_268172_1</name>
</gene>
<protein>
    <recommendedName>
        <fullName evidence="1">Reverse transcriptase domain-containing protein</fullName>
    </recommendedName>
</protein>
<name>A0A4Y2M792_ARAVE</name>
<dbReference type="Proteomes" id="UP000499080">
    <property type="component" value="Unassembled WGS sequence"/>
</dbReference>
<proteinExistence type="predicted"/>
<dbReference type="PROSITE" id="PS50878">
    <property type="entry name" value="RT_POL"/>
    <property type="match status" value="1"/>
</dbReference>
<dbReference type="OrthoDB" id="4368687at2759"/>
<evidence type="ECO:0000259" key="1">
    <source>
        <dbReference type="PROSITE" id="PS50878"/>
    </source>
</evidence>
<keyword evidence="3" id="KW-1185">Reference proteome</keyword>
<dbReference type="InterPro" id="IPR000477">
    <property type="entry name" value="RT_dom"/>
</dbReference>